<dbReference type="PROSITE" id="PS50977">
    <property type="entry name" value="HTH_TETR_2"/>
    <property type="match status" value="1"/>
</dbReference>
<comment type="caution">
    <text evidence="6">The sequence shown here is derived from an EMBL/GenBank/DDBJ whole genome shotgun (WGS) entry which is preliminary data.</text>
</comment>
<dbReference type="PRINTS" id="PR00455">
    <property type="entry name" value="HTHTETR"/>
</dbReference>
<keyword evidence="1" id="KW-0805">Transcription regulation</keyword>
<organism evidence="6 7">
    <name type="scientific">Wenzhouxiangella limi</name>
    <dbReference type="NCBI Taxonomy" id="2707351"/>
    <lineage>
        <taxon>Bacteria</taxon>
        <taxon>Pseudomonadati</taxon>
        <taxon>Pseudomonadota</taxon>
        <taxon>Gammaproteobacteria</taxon>
        <taxon>Chromatiales</taxon>
        <taxon>Wenzhouxiangellaceae</taxon>
        <taxon>Wenzhouxiangella</taxon>
    </lineage>
</organism>
<evidence type="ECO:0000313" key="6">
    <source>
        <dbReference type="EMBL" id="NDY96224.1"/>
    </source>
</evidence>
<evidence type="ECO:0000256" key="3">
    <source>
        <dbReference type="ARBA" id="ARBA00023163"/>
    </source>
</evidence>
<dbReference type="PANTHER" id="PTHR30055">
    <property type="entry name" value="HTH-TYPE TRANSCRIPTIONAL REGULATOR RUTR"/>
    <property type="match status" value="1"/>
</dbReference>
<name>A0A845V0H1_9GAMM</name>
<dbReference type="SUPFAM" id="SSF48498">
    <property type="entry name" value="Tetracyclin repressor-like, C-terminal domain"/>
    <property type="match status" value="1"/>
</dbReference>
<dbReference type="InterPro" id="IPR036271">
    <property type="entry name" value="Tet_transcr_reg_TetR-rel_C_sf"/>
</dbReference>
<dbReference type="GO" id="GO:0000976">
    <property type="term" value="F:transcription cis-regulatory region binding"/>
    <property type="evidence" value="ECO:0007669"/>
    <property type="project" value="TreeGrafter"/>
</dbReference>
<evidence type="ECO:0000256" key="1">
    <source>
        <dbReference type="ARBA" id="ARBA00023015"/>
    </source>
</evidence>
<dbReference type="Proteomes" id="UP000484885">
    <property type="component" value="Unassembled WGS sequence"/>
</dbReference>
<dbReference type="EMBL" id="JAAGSC010000041">
    <property type="protein sequence ID" value="NDY96224.1"/>
    <property type="molecule type" value="Genomic_DNA"/>
</dbReference>
<dbReference type="Gene3D" id="1.10.357.10">
    <property type="entry name" value="Tetracycline Repressor, domain 2"/>
    <property type="match status" value="1"/>
</dbReference>
<dbReference type="AlphaFoldDB" id="A0A845V0H1"/>
<dbReference type="Pfam" id="PF08359">
    <property type="entry name" value="TetR_C_4"/>
    <property type="match status" value="1"/>
</dbReference>
<dbReference type="InterPro" id="IPR013570">
    <property type="entry name" value="Tscrpt_reg_YsiA_C"/>
</dbReference>
<evidence type="ECO:0000256" key="2">
    <source>
        <dbReference type="ARBA" id="ARBA00023125"/>
    </source>
</evidence>
<dbReference type="RefSeq" id="WP_164211592.1">
    <property type="nucleotide sequence ID" value="NZ_JAAGSC010000041.1"/>
</dbReference>
<feature type="domain" description="HTH tetR-type" evidence="5">
    <location>
        <begin position="6"/>
        <end position="66"/>
    </location>
</feature>
<dbReference type="SUPFAM" id="SSF46689">
    <property type="entry name" value="Homeodomain-like"/>
    <property type="match status" value="1"/>
</dbReference>
<dbReference type="InterPro" id="IPR009057">
    <property type="entry name" value="Homeodomain-like_sf"/>
</dbReference>
<dbReference type="PANTHER" id="PTHR30055:SF240">
    <property type="entry name" value="HTH-TYPE TRANSCRIPTIONAL REGULATOR ACRR"/>
    <property type="match status" value="1"/>
</dbReference>
<keyword evidence="3" id="KW-0804">Transcription</keyword>
<dbReference type="Pfam" id="PF00440">
    <property type="entry name" value="TetR_N"/>
    <property type="match status" value="1"/>
</dbReference>
<dbReference type="GO" id="GO:0003700">
    <property type="term" value="F:DNA-binding transcription factor activity"/>
    <property type="evidence" value="ECO:0007669"/>
    <property type="project" value="TreeGrafter"/>
</dbReference>
<gene>
    <name evidence="6" type="ORF">G3I74_10820</name>
</gene>
<keyword evidence="2 4" id="KW-0238">DNA-binding</keyword>
<evidence type="ECO:0000256" key="4">
    <source>
        <dbReference type="PROSITE-ProRule" id="PRU00335"/>
    </source>
</evidence>
<dbReference type="InterPro" id="IPR001647">
    <property type="entry name" value="HTH_TetR"/>
</dbReference>
<protein>
    <submittedName>
        <fullName evidence="6">TetR/AcrR family transcriptional regulator</fullName>
    </submittedName>
</protein>
<feature type="DNA-binding region" description="H-T-H motif" evidence="4">
    <location>
        <begin position="29"/>
        <end position="48"/>
    </location>
</feature>
<keyword evidence="7" id="KW-1185">Reference proteome</keyword>
<evidence type="ECO:0000259" key="5">
    <source>
        <dbReference type="PROSITE" id="PS50977"/>
    </source>
</evidence>
<reference evidence="6 7" key="1">
    <citation type="submission" date="2020-02" db="EMBL/GenBank/DDBJ databases">
        <authorList>
            <person name="Zhang X.-Y."/>
        </authorList>
    </citation>
    <scope>NUCLEOTIDE SEQUENCE [LARGE SCALE GENOMIC DNA]</scope>
    <source>
        <strain evidence="6 7">C33</strain>
    </source>
</reference>
<dbReference type="InterPro" id="IPR050109">
    <property type="entry name" value="HTH-type_TetR-like_transc_reg"/>
</dbReference>
<evidence type="ECO:0000313" key="7">
    <source>
        <dbReference type="Proteomes" id="UP000484885"/>
    </source>
</evidence>
<sequence>MRKSGEQRREEIVQAVIELAAESNSGQISAQAIADRVGIAQPTVFRHFKNRDGILEAVAQWIARNLLGTVNSVATGAGPADGRLRLLLARQLSFVASHPGLPRLLFSERLHEENARLKQAVRTIMDDYTTILSGLLREGIVDGTFRSDLEVEQTARLILAMIQGLVMRWSIHDFEFDLPGQADVIWHLLERALTRDSAQ</sequence>
<proteinExistence type="predicted"/>
<accession>A0A845V0H1</accession>